<keyword evidence="3 10" id="KW-0285">Flavoprotein</keyword>
<evidence type="ECO:0000256" key="4">
    <source>
        <dbReference type="ARBA" id="ARBA00022827"/>
    </source>
</evidence>
<dbReference type="Pfam" id="PF02770">
    <property type="entry name" value="Acyl-CoA_dh_M"/>
    <property type="match status" value="1"/>
</dbReference>
<evidence type="ECO:0000313" key="16">
    <source>
        <dbReference type="Proteomes" id="UP000500938"/>
    </source>
</evidence>
<dbReference type="InterPro" id="IPR025878">
    <property type="entry name" value="Acyl-CoA_dh-like_C_dom"/>
</dbReference>
<dbReference type="InterPro" id="IPR052166">
    <property type="entry name" value="Diverse_Acyl-CoA_DH"/>
</dbReference>
<feature type="domain" description="Acetyl-CoA dehydrogenase-like C-terminal" evidence="14">
    <location>
        <begin position="470"/>
        <end position="591"/>
    </location>
</feature>
<dbReference type="PANTHER" id="PTHR42803">
    <property type="entry name" value="ACYL-COA DEHYDROGENASE"/>
    <property type="match status" value="1"/>
</dbReference>
<dbReference type="PANTHER" id="PTHR42803:SF1">
    <property type="entry name" value="BROAD-SPECIFICITY LINEAR ACYL-COA DEHYDROGENASE FADE5"/>
    <property type="match status" value="1"/>
</dbReference>
<comment type="similarity">
    <text evidence="2 10">Belongs to the acyl-CoA dehydrogenase family.</text>
</comment>
<dbReference type="Gene3D" id="1.10.540.10">
    <property type="entry name" value="Acyl-CoA dehydrogenase/oxidase, N-terminal domain"/>
    <property type="match status" value="1"/>
</dbReference>
<evidence type="ECO:0000256" key="7">
    <source>
        <dbReference type="ARBA" id="ARBA00058683"/>
    </source>
</evidence>
<dbReference type="GO" id="GO:0050660">
    <property type="term" value="F:flavin adenine dinucleotide binding"/>
    <property type="evidence" value="ECO:0007669"/>
    <property type="project" value="InterPro"/>
</dbReference>
<feature type="domain" description="Acyl-CoA dehydrogenase/oxidase C-terminal" evidence="11">
    <location>
        <begin position="282"/>
        <end position="450"/>
    </location>
</feature>
<proteinExistence type="inferred from homology"/>
<keyword evidence="5 10" id="KW-0560">Oxidoreductase</keyword>
<dbReference type="Proteomes" id="UP000500938">
    <property type="component" value="Chromosome"/>
</dbReference>
<dbReference type="RefSeq" id="WP_171223740.1">
    <property type="nucleotide sequence ID" value="NZ_CP053085.1"/>
</dbReference>
<dbReference type="Pfam" id="PF00441">
    <property type="entry name" value="Acyl-CoA_dh_1"/>
    <property type="match status" value="1"/>
</dbReference>
<dbReference type="InterPro" id="IPR009075">
    <property type="entry name" value="AcylCo_DH/oxidase_C"/>
</dbReference>
<protein>
    <recommendedName>
        <fullName evidence="9">3-methylmercaptopropionyl-CoA dehydrogenase</fullName>
        <ecNumber evidence="8">1.3.99.41</ecNumber>
    </recommendedName>
</protein>
<evidence type="ECO:0000313" key="15">
    <source>
        <dbReference type="EMBL" id="QJR34314.1"/>
    </source>
</evidence>
<dbReference type="GO" id="GO:0016627">
    <property type="term" value="F:oxidoreductase activity, acting on the CH-CH group of donors"/>
    <property type="evidence" value="ECO:0007669"/>
    <property type="project" value="InterPro"/>
</dbReference>
<accession>A0A6M4IGU5</accession>
<dbReference type="EC" id="1.3.99.41" evidence="8"/>
<dbReference type="EMBL" id="CP053085">
    <property type="protein sequence ID" value="QJR34314.1"/>
    <property type="molecule type" value="Genomic_DNA"/>
</dbReference>
<evidence type="ECO:0000259" key="13">
    <source>
        <dbReference type="Pfam" id="PF02771"/>
    </source>
</evidence>
<dbReference type="InterPro" id="IPR013786">
    <property type="entry name" value="AcylCoA_DH/ox_N"/>
</dbReference>
<feature type="domain" description="Acyl-CoA dehydrogenase/oxidase N-terminal" evidence="13">
    <location>
        <begin position="79"/>
        <end position="156"/>
    </location>
</feature>
<sequence length="596" mass="64091">MPAYKAPLDDIRFLLHDVHDVAQLAALPGFEDATPDMIDAVLVEGAKICEEVLFPINQSGDTEGVKYENGEVRTPSGFKEAYAQYAAGGWTGVAADAKYGGQGLPESVRFVMEEMLCSSNLSFSMYPGLTHGAVSALLSHGSDELKDRFLPKLIDGTWGGTMCLTEAHAGTDLGIITTKAVPAGDGAYKINGTKIFISAGDHDLTENIVHLVLAKLPDAPGGTKGISLFLVPKYLPKEDGSPGTRNGVTVGSIEHKMGIKASATCVLNFEDATGWMVGEPHKGMRAMFVMMNGARLAVGLQGLGLAEVAYQNALSYAKDRLQGRSLTGPKNPSGPADSILVHPDVRKGLLRIKAFNEGMRSLAYWVGIRIDLEHRHADPAVREAAEDLVALMTPVIKAFLTDKGFDNTNIALQTLGGHGYIREYGIEQYVRDARIAQIYEGTNAVQALDLVGRKLPMEGGRLVRRFFELVKGDVDAAAQVDGLEEFAKPLGGSLYQLQKATMLLAEKGFANPDEVGAAATEYLHLMGYVAVGWQWLRMATVAQEQLAAGKGDKRFLQAKLKTARFYFGRLLPEAATLLAAIQAGSAPIMAFADDEF</sequence>
<evidence type="ECO:0000256" key="10">
    <source>
        <dbReference type="RuleBase" id="RU362125"/>
    </source>
</evidence>
<feature type="domain" description="Acyl-CoA oxidase/dehydrogenase middle" evidence="12">
    <location>
        <begin position="162"/>
        <end position="271"/>
    </location>
</feature>
<dbReference type="Pfam" id="PF02771">
    <property type="entry name" value="Acyl-CoA_dh_N"/>
    <property type="match status" value="1"/>
</dbReference>
<dbReference type="SUPFAM" id="SSF47203">
    <property type="entry name" value="Acyl-CoA dehydrogenase C-terminal domain-like"/>
    <property type="match status" value="1"/>
</dbReference>
<evidence type="ECO:0000256" key="6">
    <source>
        <dbReference type="ARBA" id="ARBA00051388"/>
    </source>
</evidence>
<gene>
    <name evidence="15" type="ORF">HKW67_01645</name>
</gene>
<dbReference type="InterPro" id="IPR046373">
    <property type="entry name" value="Acyl-CoA_Oxase/DH_mid-dom_sf"/>
</dbReference>
<keyword evidence="16" id="KW-1185">Reference proteome</keyword>
<comment type="catalytic activity">
    <reaction evidence="6">
        <text>3-(methylsulfanyl)propanoyl-CoA + oxidized [electron-transfer flavoprotein] + H(+) = 3-(methylsulfanyl)acryloyl-CoA + reduced [electron-transfer flavoprotein]</text>
        <dbReference type="Rhea" id="RHEA:52612"/>
        <dbReference type="Rhea" id="RHEA-COMP:10685"/>
        <dbReference type="Rhea" id="RHEA-COMP:10686"/>
        <dbReference type="ChEBI" id="CHEBI:15378"/>
        <dbReference type="ChEBI" id="CHEBI:57692"/>
        <dbReference type="ChEBI" id="CHEBI:58307"/>
        <dbReference type="ChEBI" id="CHEBI:82815"/>
        <dbReference type="ChEBI" id="CHEBI:84994"/>
        <dbReference type="EC" id="1.3.99.41"/>
    </reaction>
    <physiologicalReaction direction="left-to-right" evidence="6">
        <dbReference type="Rhea" id="RHEA:52613"/>
    </physiologicalReaction>
</comment>
<dbReference type="KEGG" id="ggr:HKW67_01645"/>
<dbReference type="Gene3D" id="2.40.110.10">
    <property type="entry name" value="Butyryl-CoA Dehydrogenase, subunit A, domain 2"/>
    <property type="match status" value="1"/>
</dbReference>
<dbReference type="InterPro" id="IPR009100">
    <property type="entry name" value="AcylCoA_DH/oxidase_NM_dom_sf"/>
</dbReference>
<dbReference type="Pfam" id="PF12806">
    <property type="entry name" value="Acyl-CoA_dh_C"/>
    <property type="match status" value="1"/>
</dbReference>
<keyword evidence="4 10" id="KW-0274">FAD</keyword>
<comment type="cofactor">
    <cofactor evidence="1 10">
        <name>FAD</name>
        <dbReference type="ChEBI" id="CHEBI:57692"/>
    </cofactor>
</comment>
<evidence type="ECO:0000256" key="9">
    <source>
        <dbReference type="ARBA" id="ARBA00069043"/>
    </source>
</evidence>
<dbReference type="InterPro" id="IPR006091">
    <property type="entry name" value="Acyl-CoA_Oxase/DH_mid-dom"/>
</dbReference>
<evidence type="ECO:0000256" key="3">
    <source>
        <dbReference type="ARBA" id="ARBA00022630"/>
    </source>
</evidence>
<evidence type="ECO:0000259" key="14">
    <source>
        <dbReference type="Pfam" id="PF12806"/>
    </source>
</evidence>
<dbReference type="InterPro" id="IPR036250">
    <property type="entry name" value="AcylCo_DH-like_C"/>
</dbReference>
<dbReference type="FunFam" id="2.40.110.10:FF:000031">
    <property type="entry name" value="Acyl-CoA dehydrogenase, putative"/>
    <property type="match status" value="1"/>
</dbReference>
<organism evidence="15 16">
    <name type="scientific">Gemmatimonas groenlandica</name>
    <dbReference type="NCBI Taxonomy" id="2732249"/>
    <lineage>
        <taxon>Bacteria</taxon>
        <taxon>Pseudomonadati</taxon>
        <taxon>Gemmatimonadota</taxon>
        <taxon>Gemmatimonadia</taxon>
        <taxon>Gemmatimonadales</taxon>
        <taxon>Gemmatimonadaceae</taxon>
        <taxon>Gemmatimonas</taxon>
    </lineage>
</organism>
<name>A0A6M4IGU5_9BACT</name>
<dbReference type="InterPro" id="IPR037069">
    <property type="entry name" value="AcylCoA_DH/ox_N_sf"/>
</dbReference>
<comment type="function">
    <text evidence="7">Involved in the assimilation of dimethylsulphoniopropionate (DMSP), an important compound in the fixation of carbon in marine phytoplankton, by mediating the conversion of 3-(methylthio)propanoyl-CoA (MMPA-CoA) to 3-(methylthio)acryloyl-CoA (MTA-CoA).</text>
</comment>
<dbReference type="SUPFAM" id="SSF56645">
    <property type="entry name" value="Acyl-CoA dehydrogenase NM domain-like"/>
    <property type="match status" value="1"/>
</dbReference>
<evidence type="ECO:0000259" key="11">
    <source>
        <dbReference type="Pfam" id="PF00441"/>
    </source>
</evidence>
<evidence type="ECO:0000256" key="2">
    <source>
        <dbReference type="ARBA" id="ARBA00009347"/>
    </source>
</evidence>
<reference evidence="15 16" key="1">
    <citation type="submission" date="2020-05" db="EMBL/GenBank/DDBJ databases">
        <title>Complete genome sequence of Gemmatimonas greenlandica TET16.</title>
        <authorList>
            <person name="Zeng Y."/>
        </authorList>
    </citation>
    <scope>NUCLEOTIDE SEQUENCE [LARGE SCALE GENOMIC DNA]</scope>
    <source>
        <strain evidence="15 16">TET16</strain>
    </source>
</reference>
<evidence type="ECO:0000259" key="12">
    <source>
        <dbReference type="Pfam" id="PF02770"/>
    </source>
</evidence>
<evidence type="ECO:0000256" key="8">
    <source>
        <dbReference type="ARBA" id="ARBA00066694"/>
    </source>
</evidence>
<dbReference type="AlphaFoldDB" id="A0A6M4IGU5"/>
<evidence type="ECO:0000256" key="5">
    <source>
        <dbReference type="ARBA" id="ARBA00023002"/>
    </source>
</evidence>
<evidence type="ECO:0000256" key="1">
    <source>
        <dbReference type="ARBA" id="ARBA00001974"/>
    </source>
</evidence>
<dbReference type="Gene3D" id="1.20.140.10">
    <property type="entry name" value="Butyryl-CoA Dehydrogenase, subunit A, domain 3"/>
    <property type="match status" value="1"/>
</dbReference>